<reference evidence="3" key="2">
    <citation type="journal article" date="2007" name="PLoS Biol.">
        <title>Survey sequencing and comparative analysis of the elephant shark (Callorhinchus milii) genome.</title>
        <authorList>
            <person name="Venkatesh B."/>
            <person name="Kirkness E.F."/>
            <person name="Loh Y.H."/>
            <person name="Halpern A.L."/>
            <person name="Lee A.P."/>
            <person name="Johnson J."/>
            <person name="Dandona N."/>
            <person name="Viswanathan L.D."/>
            <person name="Tay A."/>
            <person name="Venter J.C."/>
            <person name="Strausberg R.L."/>
            <person name="Brenner S."/>
        </authorList>
    </citation>
    <scope>NUCLEOTIDE SEQUENCE [LARGE SCALE GENOMIC DNA]</scope>
</reference>
<dbReference type="InterPro" id="IPR035587">
    <property type="entry name" value="DUS-like_FMN-bd"/>
</dbReference>
<dbReference type="Ensembl" id="ENSCMIT00000046251.1">
    <property type="protein sequence ID" value="ENSCMIP00000045598.1"/>
    <property type="gene ID" value="ENSCMIG00000018801.1"/>
</dbReference>
<evidence type="ECO:0000313" key="3">
    <source>
        <dbReference type="Proteomes" id="UP000314986"/>
    </source>
</evidence>
<dbReference type="FunFam" id="3.20.20.70:FF:000229">
    <property type="entry name" value="tRNA-dihydrouridine(20) synthase [NAD(P)+]-like"/>
    <property type="match status" value="1"/>
</dbReference>
<dbReference type="CDD" id="cd19871">
    <property type="entry name" value="DSRM_DUS2L"/>
    <property type="match status" value="1"/>
</dbReference>
<evidence type="ECO:0000313" key="2">
    <source>
        <dbReference type="Ensembl" id="ENSCMIP00000045598.1"/>
    </source>
</evidence>
<dbReference type="PANTHER" id="PTHR45936">
    <property type="entry name" value="TRNA-DIHYDROURIDINE(20) SYNTHASE [NAD(P)+]-LIKE"/>
    <property type="match status" value="1"/>
</dbReference>
<dbReference type="SUPFAM" id="SSF54768">
    <property type="entry name" value="dsRNA-binding domain-like"/>
    <property type="match status" value="1"/>
</dbReference>
<dbReference type="GO" id="GO:0017150">
    <property type="term" value="F:tRNA dihydrouridine synthase activity"/>
    <property type="evidence" value="ECO:0007669"/>
    <property type="project" value="TreeGrafter"/>
</dbReference>
<organism evidence="2 3">
    <name type="scientific">Callorhinchus milii</name>
    <name type="common">Ghost shark</name>
    <dbReference type="NCBI Taxonomy" id="7868"/>
    <lineage>
        <taxon>Eukaryota</taxon>
        <taxon>Metazoa</taxon>
        <taxon>Chordata</taxon>
        <taxon>Craniata</taxon>
        <taxon>Vertebrata</taxon>
        <taxon>Chondrichthyes</taxon>
        <taxon>Holocephali</taxon>
        <taxon>Chimaeriformes</taxon>
        <taxon>Callorhinchidae</taxon>
        <taxon>Callorhinchus</taxon>
    </lineage>
</organism>
<dbReference type="Pfam" id="PF01207">
    <property type="entry name" value="Dus"/>
    <property type="match status" value="2"/>
</dbReference>
<dbReference type="InterPro" id="IPR014720">
    <property type="entry name" value="dsRBD_dom"/>
</dbReference>
<dbReference type="SMART" id="SM00358">
    <property type="entry name" value="DSRM"/>
    <property type="match status" value="1"/>
</dbReference>
<dbReference type="GO" id="GO:0000049">
    <property type="term" value="F:tRNA binding"/>
    <property type="evidence" value="ECO:0007669"/>
    <property type="project" value="InterPro"/>
</dbReference>
<dbReference type="Gene3D" id="3.20.20.70">
    <property type="entry name" value="Aldolase class I"/>
    <property type="match status" value="2"/>
</dbReference>
<dbReference type="Proteomes" id="UP000314986">
    <property type="component" value="Unassembled WGS sequence"/>
</dbReference>
<accession>A0A4W3K3V8</accession>
<dbReference type="CDD" id="cd02801">
    <property type="entry name" value="DUS_like_FMN"/>
    <property type="match status" value="1"/>
</dbReference>
<reference evidence="2" key="5">
    <citation type="submission" date="2025-09" db="UniProtKB">
        <authorList>
            <consortium name="Ensembl"/>
        </authorList>
    </citation>
    <scope>IDENTIFICATION</scope>
</reference>
<feature type="domain" description="DRBM" evidence="1">
    <location>
        <begin position="334"/>
        <end position="399"/>
    </location>
</feature>
<dbReference type="GeneTree" id="ENSGT00550000075019"/>
<proteinExistence type="predicted"/>
<reference evidence="3" key="3">
    <citation type="journal article" date="2014" name="Nature">
        <title>Elephant shark genome provides unique insights into gnathostome evolution.</title>
        <authorList>
            <consortium name="International Elephant Shark Genome Sequencing Consortium"/>
            <person name="Venkatesh B."/>
            <person name="Lee A.P."/>
            <person name="Ravi V."/>
            <person name="Maurya A.K."/>
            <person name="Lian M.M."/>
            <person name="Swann J.B."/>
            <person name="Ohta Y."/>
            <person name="Flajnik M.F."/>
            <person name="Sutoh Y."/>
            <person name="Kasahara M."/>
            <person name="Hoon S."/>
            <person name="Gangu V."/>
            <person name="Roy S.W."/>
            <person name="Irimia M."/>
            <person name="Korzh V."/>
            <person name="Kondrychyn I."/>
            <person name="Lim Z.W."/>
            <person name="Tay B.H."/>
            <person name="Tohari S."/>
            <person name="Kong K.W."/>
            <person name="Ho S."/>
            <person name="Lorente-Galdos B."/>
            <person name="Quilez J."/>
            <person name="Marques-Bonet T."/>
            <person name="Raney B.J."/>
            <person name="Ingham P.W."/>
            <person name="Tay A."/>
            <person name="Hillier L.W."/>
            <person name="Minx P."/>
            <person name="Boehm T."/>
            <person name="Wilson R.K."/>
            <person name="Brenner S."/>
            <person name="Warren W.C."/>
        </authorList>
    </citation>
    <scope>NUCLEOTIDE SEQUENCE [LARGE SCALE GENOMIC DNA]</scope>
</reference>
<dbReference type="SUPFAM" id="SSF51395">
    <property type="entry name" value="FMN-linked oxidoreductases"/>
    <property type="match status" value="1"/>
</dbReference>
<sequence length="452" mass="51563">MISQTVTKLCYKNKAILAPMVRVGTLPMRLLALDYGADIVYCEELIDLKMMRCKRVVNEVLNTIDYVATDDRVVFRTCEKERNHVVFQMGTADAQRALAVAQLVENDVAGIDVNMGCPKEYSTKLEETIDLVQRIQRTGVAAVAVHGRRKEERPQHPVHHDVIKAIAESVSIPVIANGGSQDHIREFNDLEKFRQTTNASSVMVARAAMWNPSIFRKEGLLPIEDVLKEYIKYAIRYDSHCSNTKYCVCQMLRERLESPRGKRLHGAQSNLEICEIFEMAEYYQEVIDCQDTKRAMLKEETQETTEQTGDNGSEDVVQMAIRFNKRDYPPQITPKMILIEWCRKQKLPQPVYETVQRPSDRLFNSVVTVADKKYTSSCWDKTKKVVEQSTAIVCLRSLGVPEGKLCDGETPLKHKRKRDDDICNGTESHFGKHSYICLSGRNPRILEDILLG</sequence>
<dbReference type="AlphaFoldDB" id="A0A4W3K3V8"/>
<evidence type="ECO:0000259" key="1">
    <source>
        <dbReference type="SMART" id="SM00358"/>
    </source>
</evidence>
<name>A0A4W3K3V8_CALMI</name>
<dbReference type="InterPro" id="IPR044463">
    <property type="entry name" value="DUS2_DSRM"/>
</dbReference>
<dbReference type="PANTHER" id="PTHR45936:SF1">
    <property type="entry name" value="TRNA-DIHYDROURIDINE(20) SYNTHASE [NAD(P)+]-LIKE"/>
    <property type="match status" value="1"/>
</dbReference>
<dbReference type="InterPro" id="IPR052582">
    <property type="entry name" value="tRNA-DUS-like"/>
</dbReference>
<reference evidence="3" key="1">
    <citation type="journal article" date="2006" name="Science">
        <title>Ancient noncoding elements conserved in the human genome.</title>
        <authorList>
            <person name="Venkatesh B."/>
            <person name="Kirkness E.F."/>
            <person name="Loh Y.H."/>
            <person name="Halpern A.L."/>
            <person name="Lee A.P."/>
            <person name="Johnson J."/>
            <person name="Dandona N."/>
            <person name="Viswanathan L.D."/>
            <person name="Tay A."/>
            <person name="Venter J.C."/>
            <person name="Strausberg R.L."/>
            <person name="Brenner S."/>
        </authorList>
    </citation>
    <scope>NUCLEOTIDE SEQUENCE [LARGE SCALE GENOMIC DNA]</scope>
</reference>
<reference evidence="2" key="4">
    <citation type="submission" date="2025-08" db="UniProtKB">
        <authorList>
            <consortium name="Ensembl"/>
        </authorList>
    </citation>
    <scope>IDENTIFICATION</scope>
</reference>
<dbReference type="Gene3D" id="3.30.160.20">
    <property type="match status" value="1"/>
</dbReference>
<dbReference type="GO" id="GO:0005737">
    <property type="term" value="C:cytoplasm"/>
    <property type="evidence" value="ECO:0007669"/>
    <property type="project" value="TreeGrafter"/>
</dbReference>
<protein>
    <submittedName>
        <fullName evidence="2">Dihydrouridine synthase 2</fullName>
    </submittedName>
</protein>
<dbReference type="Pfam" id="PF00035">
    <property type="entry name" value="dsrm"/>
    <property type="match status" value="1"/>
</dbReference>
<dbReference type="InterPro" id="IPR013785">
    <property type="entry name" value="Aldolase_TIM"/>
</dbReference>
<keyword evidence="3" id="KW-1185">Reference proteome</keyword>